<feature type="compositionally biased region" description="Polar residues" evidence="5">
    <location>
        <begin position="664"/>
        <end position="683"/>
    </location>
</feature>
<dbReference type="CDD" id="cd03784">
    <property type="entry name" value="GT1_Gtf-like"/>
    <property type="match status" value="1"/>
</dbReference>
<evidence type="ECO:0000256" key="3">
    <source>
        <dbReference type="ARBA" id="ARBA00022679"/>
    </source>
</evidence>
<dbReference type="Proteomes" id="UP000626092">
    <property type="component" value="Unassembled WGS sequence"/>
</dbReference>
<dbReference type="InterPro" id="IPR050481">
    <property type="entry name" value="UDP-glycosyltransf_plant"/>
</dbReference>
<keyword evidence="4" id="KW-0284">Flavonoid biosynthesis</keyword>
<dbReference type="Pfam" id="PF14223">
    <property type="entry name" value="Retrotran_gag_2"/>
    <property type="match status" value="1"/>
</dbReference>
<evidence type="ECO:0000259" key="6">
    <source>
        <dbReference type="Pfam" id="PF13976"/>
    </source>
</evidence>
<sequence>MEDAVILYPSPAIGHLISMVEFGKLILTYSPNLSIMILVTPPPYNAGSTAPYINHVSATTSSINFHHLPAVSLPPNNSPHHETLVFELLRLNNPNVNQAITSISKTSTVRALIMDFFCYPGLSVAADFNLPAYFFFTSAACSLAAFLYAPVMHRTFTKSFKDLDTNLDIPGVPSMPSSDMPKPLLDRNDKAYEGILNSSTHMPKSAGIIVNTFESLEPRAIKAISAGLCVPDEELTPPLYCIGPLVAANNQAGSDDGSSNECLTWLDLQPSRSVVFLCFGSMGLFSAAQLTEIAVGLERSRQRVVMVDEMNLALPIKDLKDGFVRADEVEKRVSELMDSQEGKSVRMQVLKMKAAAEAAVNQLTVKGESPIQIQILFFFSASDFIVFVQISFSAMTTPASSSTAEYLPASLTFLIANFQSFITIKLESSNYFAWKSQVENALKANSLFEYADGSSVIPPPETQDATGNKIPNPSFERWQTTDRMLLSCLMATLTPSILPHVVGSHHTFQLWTKLEEKFSILSRTHILDLKKRLYSLKKTTSMEKYLDSVKDIVQKLEASGSAMDDGEIIFHTVNGLPEDYLSLQQTIRTQCATTSLSFSAVSAMLLSEDLYLDHSQDASSSTTILLTQTQGSVSQGSSAPQTPQVASSVGSFQYPVQFGPQAPQFGSSPQQPTFNHNFGSNTFGGHRNGFNRNQNRPRGPSFSRPGFPMDFLFPIGSCQICGRFNHQASTCYYRQNLGYRPPSFGYNSQFSPHGQGFGQFGIPPGQGFPHSNGQGLQGFPHSNGQGFQSFPHSYGQGFQGFPSSHGQGFQSSRPQALMLTGSPAPSYNSGPSSSVFPYYGSGYLPGFSSENAPMPSFNGSFGQSGSGLGFHGGQASSSSPWYFDSGATAHVTSDGSHISAPTATPPPSTVAVGNGQSVSGLYPLLPSSKAPAKATALLNTSSNAELWHRRLGHPHGALLKHLSHKYNLPVSSFSSLDCYASMSEGGSSQLALSKLVESWSRG</sequence>
<dbReference type="EMBL" id="WJXA01000003">
    <property type="protein sequence ID" value="KAF7148175.1"/>
    <property type="molecule type" value="Genomic_DNA"/>
</dbReference>
<dbReference type="InterPro" id="IPR002213">
    <property type="entry name" value="UDP_glucos_trans"/>
</dbReference>
<evidence type="ECO:0000313" key="8">
    <source>
        <dbReference type="Proteomes" id="UP000626092"/>
    </source>
</evidence>
<dbReference type="FunFam" id="3.40.50.2000:FF:000095">
    <property type="entry name" value="Glycosyltransferase"/>
    <property type="match status" value="1"/>
</dbReference>
<feature type="region of interest" description="Disordered" evidence="5">
    <location>
        <begin position="660"/>
        <end position="703"/>
    </location>
</feature>
<feature type="domain" description="GAG-pre-integrase" evidence="6">
    <location>
        <begin position="920"/>
        <end position="978"/>
    </location>
</feature>
<organism evidence="7 8">
    <name type="scientific">Rhododendron simsii</name>
    <name type="common">Sims's rhododendron</name>
    <dbReference type="NCBI Taxonomy" id="118357"/>
    <lineage>
        <taxon>Eukaryota</taxon>
        <taxon>Viridiplantae</taxon>
        <taxon>Streptophyta</taxon>
        <taxon>Embryophyta</taxon>
        <taxon>Tracheophyta</taxon>
        <taxon>Spermatophyta</taxon>
        <taxon>Magnoliopsida</taxon>
        <taxon>eudicotyledons</taxon>
        <taxon>Gunneridae</taxon>
        <taxon>Pentapetalae</taxon>
        <taxon>asterids</taxon>
        <taxon>Ericales</taxon>
        <taxon>Ericaceae</taxon>
        <taxon>Ericoideae</taxon>
        <taxon>Rhodoreae</taxon>
        <taxon>Rhododendron</taxon>
    </lineage>
</organism>
<accession>A0A834H9E6</accession>
<dbReference type="InterPro" id="IPR025724">
    <property type="entry name" value="GAG-pre-integrase_dom"/>
</dbReference>
<dbReference type="AlphaFoldDB" id="A0A834H9E6"/>
<evidence type="ECO:0000256" key="5">
    <source>
        <dbReference type="SAM" id="MobiDB-lite"/>
    </source>
</evidence>
<evidence type="ECO:0000256" key="1">
    <source>
        <dbReference type="ARBA" id="ARBA00009995"/>
    </source>
</evidence>
<dbReference type="Gene3D" id="3.40.50.2000">
    <property type="entry name" value="Glycogen Phosphorylase B"/>
    <property type="match status" value="3"/>
</dbReference>
<reference evidence="7" key="1">
    <citation type="submission" date="2019-11" db="EMBL/GenBank/DDBJ databases">
        <authorList>
            <person name="Liu Y."/>
            <person name="Hou J."/>
            <person name="Li T.-Q."/>
            <person name="Guan C.-H."/>
            <person name="Wu X."/>
            <person name="Wu H.-Z."/>
            <person name="Ling F."/>
            <person name="Zhang R."/>
            <person name="Shi X.-G."/>
            <person name="Ren J.-P."/>
            <person name="Chen E.-F."/>
            <person name="Sun J.-M."/>
        </authorList>
    </citation>
    <scope>NUCLEOTIDE SEQUENCE</scope>
    <source>
        <strain evidence="7">Adult_tree_wgs_1</strain>
        <tissue evidence="7">Leaves</tissue>
    </source>
</reference>
<evidence type="ECO:0000256" key="4">
    <source>
        <dbReference type="ARBA" id="ARBA00023241"/>
    </source>
</evidence>
<dbReference type="PANTHER" id="PTHR48048">
    <property type="entry name" value="GLYCOSYLTRANSFERASE"/>
    <property type="match status" value="1"/>
</dbReference>
<dbReference type="GO" id="GO:0035251">
    <property type="term" value="F:UDP-glucosyltransferase activity"/>
    <property type="evidence" value="ECO:0007669"/>
    <property type="project" value="InterPro"/>
</dbReference>
<keyword evidence="3" id="KW-0808">Transferase</keyword>
<keyword evidence="8" id="KW-1185">Reference proteome</keyword>
<dbReference type="PANTHER" id="PTHR48048:SF30">
    <property type="entry name" value="GLYCOSYLTRANSFERASE"/>
    <property type="match status" value="1"/>
</dbReference>
<comment type="similarity">
    <text evidence="1">Belongs to the UDP-glycosyltransferase family.</text>
</comment>
<proteinExistence type="inferred from homology"/>
<keyword evidence="2" id="KW-0328">Glycosyltransferase</keyword>
<gene>
    <name evidence="7" type="ORF">RHSIM_Rhsim03G0193600</name>
</gene>
<dbReference type="GO" id="GO:0009813">
    <property type="term" value="P:flavonoid biosynthetic process"/>
    <property type="evidence" value="ECO:0007669"/>
    <property type="project" value="UniProtKB-KW"/>
</dbReference>
<dbReference type="OrthoDB" id="5835829at2759"/>
<evidence type="ECO:0000256" key="2">
    <source>
        <dbReference type="ARBA" id="ARBA00022676"/>
    </source>
</evidence>
<evidence type="ECO:0000313" key="7">
    <source>
        <dbReference type="EMBL" id="KAF7148175.1"/>
    </source>
</evidence>
<protein>
    <recommendedName>
        <fullName evidence="6">GAG-pre-integrase domain-containing protein</fullName>
    </recommendedName>
</protein>
<dbReference type="Pfam" id="PF13976">
    <property type="entry name" value="gag_pre-integrs"/>
    <property type="match status" value="1"/>
</dbReference>
<dbReference type="SUPFAM" id="SSF53756">
    <property type="entry name" value="UDP-Glycosyltransferase/glycogen phosphorylase"/>
    <property type="match status" value="1"/>
</dbReference>
<comment type="caution">
    <text evidence="7">The sequence shown here is derived from an EMBL/GenBank/DDBJ whole genome shotgun (WGS) entry which is preliminary data.</text>
</comment>
<name>A0A834H9E6_RHOSS</name>